<proteinExistence type="inferred from homology"/>
<dbReference type="InterPro" id="IPR054364">
    <property type="entry name" value="Ca3427-like_PBP2"/>
</dbReference>
<gene>
    <name evidence="5" type="ORF">HYN86_15090</name>
</gene>
<accession>A0A344LVA7</accession>
<dbReference type="RefSeq" id="WP_113678787.1">
    <property type="nucleotide sequence ID" value="NZ_CP030261.1"/>
</dbReference>
<reference evidence="5 6" key="1">
    <citation type="submission" date="2018-06" db="EMBL/GenBank/DDBJ databases">
        <title>Genome sequencing of Flavobacterium.</title>
        <authorList>
            <person name="Baek M.-G."/>
            <person name="Yi H."/>
        </authorList>
    </citation>
    <scope>NUCLEOTIDE SEQUENCE [LARGE SCALE GENOMIC DNA]</scope>
    <source>
        <strain evidence="5 6">HYN0086</strain>
    </source>
</reference>
<organism evidence="5 6">
    <name type="scientific">Flavobacterium fluviale</name>
    <dbReference type="NCBI Taxonomy" id="2249356"/>
    <lineage>
        <taxon>Bacteria</taxon>
        <taxon>Pseudomonadati</taxon>
        <taxon>Bacteroidota</taxon>
        <taxon>Flavobacteriia</taxon>
        <taxon>Flavobacteriales</taxon>
        <taxon>Flavobacteriaceae</taxon>
        <taxon>Flavobacterium</taxon>
    </lineage>
</organism>
<dbReference type="Gene3D" id="3.40.190.10">
    <property type="entry name" value="Periplasmic binding protein-like II"/>
    <property type="match status" value="2"/>
</dbReference>
<keyword evidence="3" id="KW-0732">Signal</keyword>
<dbReference type="PANTHER" id="PTHR30024:SF47">
    <property type="entry name" value="TAURINE-BINDING PERIPLASMIC PROTEIN"/>
    <property type="match status" value="1"/>
</dbReference>
<dbReference type="GO" id="GO:0042597">
    <property type="term" value="C:periplasmic space"/>
    <property type="evidence" value="ECO:0007669"/>
    <property type="project" value="UniProtKB-SubCell"/>
</dbReference>
<evidence type="ECO:0000256" key="3">
    <source>
        <dbReference type="ARBA" id="ARBA00022729"/>
    </source>
</evidence>
<sequence length="283" mass="32417">MKTVKIAGVPEHFNLPWHLCIENGEFEEENIDLQWTNVPEGTGKMCQMLRDGETDLAVILTEGILKDIAAGNPSKIIQVYVQSPLIWGIHVDAKSDFQTLKDLKNKKAAISRIGSGSQLMAYVNANEQGWQADDLEFEIVNTIDGAVDALTSKKADYFMWERFMTKPLVDQGIFRRIDDCPTPWPSFIIAVRDEFLKKNPKIVEKILEIINRTTVDFKEIPEIDEKLSKLFNQKAEDIKEWLKLTQWSQKNLTEKSFNKIQNQLFDLGIIDKKSIFVETVKAL</sequence>
<dbReference type="CDD" id="cd13637">
    <property type="entry name" value="PBP2_Ca3427_like"/>
    <property type="match status" value="1"/>
</dbReference>
<evidence type="ECO:0000313" key="5">
    <source>
        <dbReference type="EMBL" id="AXB57849.1"/>
    </source>
</evidence>
<dbReference type="EMBL" id="CP030261">
    <property type="protein sequence ID" value="AXB57849.1"/>
    <property type="molecule type" value="Genomic_DNA"/>
</dbReference>
<evidence type="ECO:0000313" key="6">
    <source>
        <dbReference type="Proteomes" id="UP000251561"/>
    </source>
</evidence>
<dbReference type="Pfam" id="PF22384">
    <property type="entry name" value="PBP2_Ca3427_like"/>
    <property type="match status" value="1"/>
</dbReference>
<dbReference type="OrthoDB" id="6191474at2"/>
<dbReference type="KEGG" id="ffl:HYN86_15090"/>
<dbReference type="SUPFAM" id="SSF53850">
    <property type="entry name" value="Periplasmic binding protein-like II"/>
    <property type="match status" value="1"/>
</dbReference>
<feature type="domain" description="Ca3427-like PBP 2" evidence="4">
    <location>
        <begin position="88"/>
        <end position="179"/>
    </location>
</feature>
<comment type="similarity">
    <text evidence="2">Belongs to the bacterial solute-binding protein SsuA/TauA family.</text>
</comment>
<dbReference type="PANTHER" id="PTHR30024">
    <property type="entry name" value="ALIPHATIC SULFONATES-BINDING PROTEIN-RELATED"/>
    <property type="match status" value="1"/>
</dbReference>
<dbReference type="Proteomes" id="UP000251561">
    <property type="component" value="Chromosome"/>
</dbReference>
<evidence type="ECO:0000256" key="1">
    <source>
        <dbReference type="ARBA" id="ARBA00004418"/>
    </source>
</evidence>
<dbReference type="AlphaFoldDB" id="A0A344LVA7"/>
<evidence type="ECO:0000256" key="2">
    <source>
        <dbReference type="ARBA" id="ARBA00010742"/>
    </source>
</evidence>
<keyword evidence="6" id="KW-1185">Reference proteome</keyword>
<protein>
    <submittedName>
        <fullName evidence="5">ABC transporter substrate-binding protein</fullName>
    </submittedName>
</protein>
<evidence type="ECO:0000259" key="4">
    <source>
        <dbReference type="Pfam" id="PF22384"/>
    </source>
</evidence>
<comment type="subcellular location">
    <subcellularLocation>
        <location evidence="1">Periplasm</location>
    </subcellularLocation>
</comment>
<name>A0A344LVA7_9FLAO</name>